<gene>
    <name evidence="1" type="ORF">RirG_070600</name>
</gene>
<evidence type="ECO:0000313" key="2">
    <source>
        <dbReference type="Proteomes" id="UP000022910"/>
    </source>
</evidence>
<name>A0A015KXK5_RHIIW</name>
<evidence type="ECO:0000313" key="1">
    <source>
        <dbReference type="EMBL" id="EXX72299.1"/>
    </source>
</evidence>
<reference evidence="1 2" key="1">
    <citation type="submission" date="2014-02" db="EMBL/GenBank/DDBJ databases">
        <title>Single nucleus genome sequencing reveals high similarity among nuclei of an endomycorrhizal fungus.</title>
        <authorList>
            <person name="Lin K."/>
            <person name="Geurts R."/>
            <person name="Zhang Z."/>
            <person name="Limpens E."/>
            <person name="Saunders D.G."/>
            <person name="Mu D."/>
            <person name="Pang E."/>
            <person name="Cao H."/>
            <person name="Cha H."/>
            <person name="Lin T."/>
            <person name="Zhou Q."/>
            <person name="Shang Y."/>
            <person name="Li Y."/>
            <person name="Ivanov S."/>
            <person name="Sharma T."/>
            <person name="Velzen R.V."/>
            <person name="Ruijter N.D."/>
            <person name="Aanen D.K."/>
            <person name="Win J."/>
            <person name="Kamoun S."/>
            <person name="Bisseling T."/>
            <person name="Huang S."/>
        </authorList>
    </citation>
    <scope>NUCLEOTIDE SEQUENCE [LARGE SCALE GENOMIC DNA]</scope>
    <source>
        <strain evidence="2">DAOM197198w</strain>
    </source>
</reference>
<keyword evidence="2" id="KW-1185">Reference proteome</keyword>
<dbReference type="AlphaFoldDB" id="A0A015KXK5"/>
<accession>A0A015KXK5</accession>
<protein>
    <recommendedName>
        <fullName evidence="3">Gag-pol fusion protein: PROVISIONAL</fullName>
    </recommendedName>
</protein>
<sequence>MAKINAYQRILEDLRQLQPTEIVAYPPPYTITAGLEEKFDLINAAIERSKRIDDRILMLANVYYLGHFLEVEIRDNTRRGQFLQQLSIHFRTIAIRTYYIFEVSRVEQIMRTTHTTPTMIRKLSTAEYKDLVFKSIEIFNGVENPGGSGVNRIIT</sequence>
<dbReference type="OrthoDB" id="2310764at2759"/>
<organism evidence="1 2">
    <name type="scientific">Rhizophagus irregularis (strain DAOM 197198w)</name>
    <name type="common">Glomus intraradices</name>
    <dbReference type="NCBI Taxonomy" id="1432141"/>
    <lineage>
        <taxon>Eukaryota</taxon>
        <taxon>Fungi</taxon>
        <taxon>Fungi incertae sedis</taxon>
        <taxon>Mucoromycota</taxon>
        <taxon>Glomeromycotina</taxon>
        <taxon>Glomeromycetes</taxon>
        <taxon>Glomerales</taxon>
        <taxon>Glomeraceae</taxon>
        <taxon>Rhizophagus</taxon>
    </lineage>
</organism>
<dbReference type="EMBL" id="JEMT01015641">
    <property type="protein sequence ID" value="EXX72299.1"/>
    <property type="molecule type" value="Genomic_DNA"/>
</dbReference>
<proteinExistence type="predicted"/>
<dbReference type="Proteomes" id="UP000022910">
    <property type="component" value="Unassembled WGS sequence"/>
</dbReference>
<evidence type="ECO:0008006" key="3">
    <source>
        <dbReference type="Google" id="ProtNLM"/>
    </source>
</evidence>
<comment type="caution">
    <text evidence="1">The sequence shown here is derived from an EMBL/GenBank/DDBJ whole genome shotgun (WGS) entry which is preliminary data.</text>
</comment>
<dbReference type="HOGENOM" id="CLU_149525_0_0_1"/>